<accession>A0AAJ7BGR3</accession>
<gene>
    <name evidence="7" type="primary">LOC107263202</name>
</gene>
<evidence type="ECO:0000256" key="5">
    <source>
        <dbReference type="ARBA" id="ARBA00023212"/>
    </source>
</evidence>
<comment type="subcellular location">
    <subcellularLocation>
        <location evidence="1">Cytoplasm</location>
        <location evidence="1">Cytoskeleton</location>
    </subcellularLocation>
</comment>
<evidence type="ECO:0000313" key="6">
    <source>
        <dbReference type="Proteomes" id="UP000694920"/>
    </source>
</evidence>
<dbReference type="Proteomes" id="UP000694920">
    <property type="component" value="Unplaced"/>
</dbReference>
<dbReference type="GO" id="GO:1990535">
    <property type="term" value="P:neuron projection maintenance"/>
    <property type="evidence" value="ECO:0007669"/>
    <property type="project" value="TreeGrafter"/>
</dbReference>
<evidence type="ECO:0000256" key="4">
    <source>
        <dbReference type="ARBA" id="ARBA00022490"/>
    </source>
</evidence>
<dbReference type="KEGG" id="ccin:107263202"/>
<dbReference type="GO" id="GO:0000226">
    <property type="term" value="P:microtubule cytoskeleton organization"/>
    <property type="evidence" value="ECO:0007669"/>
    <property type="project" value="TreeGrafter"/>
</dbReference>
<organism evidence="6 7">
    <name type="scientific">Cephus cinctus</name>
    <name type="common">Wheat stem sawfly</name>
    <dbReference type="NCBI Taxonomy" id="211228"/>
    <lineage>
        <taxon>Eukaryota</taxon>
        <taxon>Metazoa</taxon>
        <taxon>Ecdysozoa</taxon>
        <taxon>Arthropoda</taxon>
        <taxon>Hexapoda</taxon>
        <taxon>Insecta</taxon>
        <taxon>Pterygota</taxon>
        <taxon>Neoptera</taxon>
        <taxon>Endopterygota</taxon>
        <taxon>Hymenoptera</taxon>
        <taxon>Cephoidea</taxon>
        <taxon>Cephidae</taxon>
        <taxon>Cephus</taxon>
    </lineage>
</organism>
<dbReference type="GeneID" id="107263202"/>
<keyword evidence="5" id="KW-0206">Cytoskeleton</keyword>
<evidence type="ECO:0000256" key="3">
    <source>
        <dbReference type="ARBA" id="ARBA00016840"/>
    </source>
</evidence>
<protein>
    <recommendedName>
        <fullName evidence="3">KIF-binding protein</fullName>
    </recommendedName>
</protein>
<dbReference type="InterPro" id="IPR011990">
    <property type="entry name" value="TPR-like_helical_dom_sf"/>
</dbReference>
<dbReference type="Gene3D" id="1.25.40.10">
    <property type="entry name" value="Tetratricopeptide repeat domain"/>
    <property type="match status" value="1"/>
</dbReference>
<keyword evidence="4" id="KW-0963">Cytoplasm</keyword>
<dbReference type="AlphaFoldDB" id="A0AAJ7BGR3"/>
<proteinExistence type="inferred from homology"/>
<comment type="similarity">
    <text evidence="2">Belongs to the KIF-binding protein family.</text>
</comment>
<dbReference type="RefSeq" id="XP_015585623.1">
    <property type="nucleotide sequence ID" value="XM_015730137.2"/>
</dbReference>
<dbReference type="PANTHER" id="PTHR46321:SF1">
    <property type="entry name" value="KIF-BINDING PROTEIN"/>
    <property type="match status" value="1"/>
</dbReference>
<evidence type="ECO:0000313" key="7">
    <source>
        <dbReference type="RefSeq" id="XP_015585623.1"/>
    </source>
</evidence>
<dbReference type="GO" id="GO:0021952">
    <property type="term" value="P:central nervous system projection neuron axonogenesis"/>
    <property type="evidence" value="ECO:0007669"/>
    <property type="project" value="TreeGrafter"/>
</dbReference>
<reference evidence="7" key="1">
    <citation type="submission" date="2025-08" db="UniProtKB">
        <authorList>
            <consortium name="RefSeq"/>
        </authorList>
    </citation>
    <scope>IDENTIFICATION</scope>
</reference>
<dbReference type="PANTHER" id="PTHR46321">
    <property type="entry name" value="KIF1-BINDING PROTEIN"/>
    <property type="match status" value="1"/>
</dbReference>
<sequence length="605" mass="70661">MESKAVPKEVLVDFQEKYMKVRKLLDEYSKQDPESEPYKSKYSAMEILKEMRTKIVHILDKNLTKEQEHTITTMLAILWLNLGIVSVDTEDLASGEEQLTNCIDLLNEWELQPECILPILSALNQLGILWSQRDQPTKSKVFLERAEGIYKDYIAQKNFHHPINMAKLFNATEEEEPDAMEILEKLHTLTLYYLAQIYGALKDHLKSAVYCHMTLRRQLNDKDLDQVEWALNAATLSQFFMEKGGFCQARYHLAAASYILSKYEEQLKSLQEEFPNDDNMAAKWENFRHRNADVSRCWAKYGILLLSASRERLMQQSENYDNRPYKTTPSVELDPQSEITAKCLESLKFISIEKEITFLANQVTDKYLLDFNDARAVFLNSQKWLEKAKTYYNLESHASDYVQIEQDASQAYRYLSFFEEDENRQAKMHKRRIVILENVLSELNHRYYQAVCRQIWMELGETYSDILDIKLDRFHTSKESPTPHALSKINNLAKNAIKNFQEFLNSIQDAGVPDGITKKYSDDMIRPALCTYFHLGRLYNKIVTPDKSLQLENVKNSLNAYKFLVEYCEKDKKANEAMQVELSVCKELVNLLPLRIQKLTQEVTH</sequence>
<dbReference type="GO" id="GO:0005856">
    <property type="term" value="C:cytoskeleton"/>
    <property type="evidence" value="ECO:0007669"/>
    <property type="project" value="UniProtKB-SubCell"/>
</dbReference>
<name>A0AAJ7BGR3_CEPCN</name>
<evidence type="ECO:0000256" key="2">
    <source>
        <dbReference type="ARBA" id="ARBA00010305"/>
    </source>
</evidence>
<dbReference type="InterPro" id="IPR022083">
    <property type="entry name" value="KBP"/>
</dbReference>
<evidence type="ECO:0000256" key="1">
    <source>
        <dbReference type="ARBA" id="ARBA00004245"/>
    </source>
</evidence>
<dbReference type="Pfam" id="PF12309">
    <property type="entry name" value="KBP_C"/>
    <property type="match status" value="1"/>
</dbReference>
<keyword evidence="6" id="KW-1185">Reference proteome</keyword>